<dbReference type="PANTHER" id="PTHR11655">
    <property type="entry name" value="60S/50S RIBOSOMAL PROTEIN L6/L9"/>
    <property type="match status" value="1"/>
</dbReference>
<sequence length="179" mass="19518">MSRVGNRILTIPAGVEIIFNNNEVTISGQLGKLSRTFAPQINIEARDGKIYTTRSSELKQVKQLHGTTNSLLQGMLTGVSVGFKKELRIKGVGYRVALKDQQLELLVGYSHPVLVDVPTEIKVELPNATTIIVSGIDKQKVGEFAAQLRAVRKPNAYSGKGVSYADEVLKLKEGKKASK</sequence>
<dbReference type="PATRIC" id="fig|743966.3.peg.324"/>
<keyword evidence="3 6" id="KW-0687">Ribonucleoprotein</keyword>
<dbReference type="STRING" id="743966.MYB_01610"/>
<evidence type="ECO:0000256" key="7">
    <source>
        <dbReference type="RuleBase" id="RU003870"/>
    </source>
</evidence>
<dbReference type="KEGG" id="mbc:MYB_01610"/>
<dbReference type="OrthoDB" id="9805007at2"/>
<dbReference type="NCBIfam" id="TIGR03654">
    <property type="entry name" value="L6_bact"/>
    <property type="match status" value="1"/>
</dbReference>
<dbReference type="GO" id="GO:0022625">
    <property type="term" value="C:cytosolic large ribosomal subunit"/>
    <property type="evidence" value="ECO:0007669"/>
    <property type="project" value="UniProtKB-UniRule"/>
</dbReference>
<dbReference type="AlphaFoldDB" id="W5UT76"/>
<gene>
    <name evidence="9" type="primary">rplF</name>
    <name evidence="9" type="ORF">MYB_01610</name>
</gene>
<dbReference type="Pfam" id="PF00347">
    <property type="entry name" value="Ribosomal_L6"/>
    <property type="match status" value="2"/>
</dbReference>
<dbReference type="EMBL" id="CP007154">
    <property type="protein sequence ID" value="AHH45331.1"/>
    <property type="molecule type" value="Genomic_DNA"/>
</dbReference>
<dbReference type="GO" id="GO:0003735">
    <property type="term" value="F:structural constituent of ribosome"/>
    <property type="evidence" value="ECO:0007669"/>
    <property type="project" value="UniProtKB-UniRule"/>
</dbReference>
<dbReference type="RefSeq" id="WP_022934741.1">
    <property type="nucleotide sequence ID" value="NZ_CP007154.1"/>
</dbReference>
<evidence type="ECO:0000256" key="6">
    <source>
        <dbReference type="RuleBase" id="RU003869"/>
    </source>
</evidence>
<protein>
    <recommendedName>
        <fullName evidence="4 5">50S ribosomal protein L6</fullName>
    </recommendedName>
</protein>
<accession>W5UT76</accession>
<evidence type="ECO:0000256" key="5">
    <source>
        <dbReference type="NCBIfam" id="TIGR03654"/>
    </source>
</evidence>
<evidence type="ECO:0000313" key="9">
    <source>
        <dbReference type="EMBL" id="AHH45331.1"/>
    </source>
</evidence>
<dbReference type="PIRSF" id="PIRSF002162">
    <property type="entry name" value="Ribosomal_L6"/>
    <property type="match status" value="1"/>
</dbReference>
<comment type="similarity">
    <text evidence="1 6">Belongs to the universal ribosomal protein uL6 family.</text>
</comment>
<dbReference type="InterPro" id="IPR000702">
    <property type="entry name" value="Ribosomal_uL6-like"/>
</dbReference>
<dbReference type="PANTHER" id="PTHR11655:SF14">
    <property type="entry name" value="LARGE RIBOSOMAL SUBUNIT PROTEIN UL6M"/>
    <property type="match status" value="1"/>
</dbReference>
<name>W5UT76_9BACT</name>
<keyword evidence="10" id="KW-1185">Reference proteome</keyword>
<evidence type="ECO:0000256" key="4">
    <source>
        <dbReference type="ARBA" id="ARBA00035454"/>
    </source>
</evidence>
<dbReference type="Proteomes" id="UP000019229">
    <property type="component" value="Chromosome"/>
</dbReference>
<dbReference type="PRINTS" id="PR00059">
    <property type="entry name" value="RIBOSOMALL6"/>
</dbReference>
<reference evidence="9 10" key="1">
    <citation type="journal article" date="2014" name="Genome Announc.">
        <title>Complete Genome Sequence of Mycoplasma bovoculi Strain M165/69T (ATCC 29104).</title>
        <authorList>
            <person name="Calcutt M.J."/>
            <person name="Foecking M.F."/>
        </authorList>
    </citation>
    <scope>NUCLEOTIDE SEQUENCE [LARGE SCALE GENOMIC DNA]</scope>
    <source>
        <strain evidence="9">M165/69</strain>
    </source>
</reference>
<keyword evidence="7" id="KW-0699">rRNA-binding</keyword>
<dbReference type="InterPro" id="IPR036789">
    <property type="entry name" value="Ribosomal_uL6-like_a/b-dom_sf"/>
</dbReference>
<dbReference type="Gene3D" id="3.90.930.12">
    <property type="entry name" value="Ribosomal protein L6, alpha-beta domain"/>
    <property type="match status" value="2"/>
</dbReference>
<feature type="domain" description="Large ribosomal subunit protein uL6 alpha-beta" evidence="8">
    <location>
        <begin position="11"/>
        <end position="82"/>
    </location>
</feature>
<feature type="domain" description="Large ribosomal subunit protein uL6 alpha-beta" evidence="8">
    <location>
        <begin position="91"/>
        <end position="164"/>
    </location>
</feature>
<dbReference type="InterPro" id="IPR020040">
    <property type="entry name" value="Ribosomal_uL6_a/b-dom"/>
</dbReference>
<dbReference type="HOGENOM" id="CLU_065464_1_2_14"/>
<dbReference type="GO" id="GO:0002181">
    <property type="term" value="P:cytoplasmic translation"/>
    <property type="evidence" value="ECO:0007669"/>
    <property type="project" value="TreeGrafter"/>
</dbReference>
<evidence type="ECO:0000256" key="3">
    <source>
        <dbReference type="ARBA" id="ARBA00023274"/>
    </source>
</evidence>
<proteinExistence type="inferred from homology"/>
<dbReference type="InterPro" id="IPR019906">
    <property type="entry name" value="Ribosomal_uL6_bac-type"/>
</dbReference>
<organism evidence="9 10">
    <name type="scientific">Mesomycoplasma bovoculi M165/69</name>
    <dbReference type="NCBI Taxonomy" id="743966"/>
    <lineage>
        <taxon>Bacteria</taxon>
        <taxon>Bacillati</taxon>
        <taxon>Mycoplasmatota</taxon>
        <taxon>Mycoplasmoidales</taxon>
        <taxon>Metamycoplasmataceae</taxon>
        <taxon>Mesomycoplasma</taxon>
    </lineage>
</organism>
<comment type="function">
    <text evidence="7">This protein binds to the 23S rRNA, and is important in its secondary structure. It is located near the subunit interface in the base of the L7/L12 stalk, and near the tRNA binding site of the peptidyltransferase center.</text>
</comment>
<dbReference type="GO" id="GO:0019843">
    <property type="term" value="F:rRNA binding"/>
    <property type="evidence" value="ECO:0007669"/>
    <property type="project" value="UniProtKB-UniRule"/>
</dbReference>
<keyword evidence="7" id="KW-0694">RNA-binding</keyword>
<keyword evidence="2 6" id="KW-0689">Ribosomal protein</keyword>
<evidence type="ECO:0000256" key="2">
    <source>
        <dbReference type="ARBA" id="ARBA00022980"/>
    </source>
</evidence>
<dbReference type="FunFam" id="3.90.930.12:FF:000001">
    <property type="entry name" value="50S ribosomal protein L6"/>
    <property type="match status" value="1"/>
</dbReference>
<evidence type="ECO:0000256" key="1">
    <source>
        <dbReference type="ARBA" id="ARBA00009356"/>
    </source>
</evidence>
<evidence type="ECO:0000313" key="10">
    <source>
        <dbReference type="Proteomes" id="UP000019229"/>
    </source>
</evidence>
<dbReference type="SUPFAM" id="SSF56053">
    <property type="entry name" value="Ribosomal protein L6"/>
    <property type="match status" value="2"/>
</dbReference>
<evidence type="ECO:0000259" key="8">
    <source>
        <dbReference type="Pfam" id="PF00347"/>
    </source>
</evidence>
<dbReference type="eggNOG" id="COG0097">
    <property type="taxonomic scope" value="Bacteria"/>
</dbReference>